<evidence type="ECO:0000259" key="6">
    <source>
        <dbReference type="Pfam" id="PF00501"/>
    </source>
</evidence>
<dbReference type="InterPro" id="IPR000873">
    <property type="entry name" value="AMP-dep_synth/lig_dom"/>
</dbReference>
<evidence type="ECO:0000256" key="5">
    <source>
        <dbReference type="ARBA" id="ARBA00032875"/>
    </source>
</evidence>
<proteinExistence type="inferred from homology"/>
<dbReference type="CDD" id="cd05907">
    <property type="entry name" value="VL_LC_FACS_like"/>
    <property type="match status" value="1"/>
</dbReference>
<feature type="domain" description="AMP-dependent synthetase/ligase" evidence="6">
    <location>
        <begin position="25"/>
        <end position="423"/>
    </location>
</feature>
<keyword evidence="2 7" id="KW-0436">Ligase</keyword>
<keyword evidence="8" id="KW-1185">Reference proteome</keyword>
<dbReference type="Pfam" id="PF23562">
    <property type="entry name" value="AMP-binding_C_3"/>
    <property type="match status" value="1"/>
</dbReference>
<evidence type="ECO:0000313" key="8">
    <source>
        <dbReference type="Proteomes" id="UP001519363"/>
    </source>
</evidence>
<keyword evidence="3" id="KW-0276">Fatty acid metabolism</keyword>
<reference evidence="7 8" key="1">
    <citation type="submission" date="2021-03" db="EMBL/GenBank/DDBJ databases">
        <title>Sequencing the genomes of 1000 actinobacteria strains.</title>
        <authorList>
            <person name="Klenk H.-P."/>
        </authorList>
    </citation>
    <scope>NUCLEOTIDE SEQUENCE [LARGE SCALE GENOMIC DNA]</scope>
    <source>
        <strain evidence="7 8">DSM 44580</strain>
    </source>
</reference>
<evidence type="ECO:0000313" key="7">
    <source>
        <dbReference type="EMBL" id="MBP2473761.1"/>
    </source>
</evidence>
<dbReference type="InterPro" id="IPR020845">
    <property type="entry name" value="AMP-binding_CS"/>
</dbReference>
<evidence type="ECO:0000256" key="4">
    <source>
        <dbReference type="ARBA" id="ARBA00023098"/>
    </source>
</evidence>
<gene>
    <name evidence="7" type="ORF">JOF53_002633</name>
</gene>
<protein>
    <recommendedName>
        <fullName evidence="5">Acyl-CoA synthetase</fullName>
    </recommendedName>
</protein>
<dbReference type="Proteomes" id="UP001519363">
    <property type="component" value="Unassembled WGS sequence"/>
</dbReference>
<comment type="caution">
    <text evidence="7">The sequence shown here is derived from an EMBL/GenBank/DDBJ whole genome shotgun (WGS) entry which is preliminary data.</text>
</comment>
<accession>A0ABS5AB02</accession>
<sequence length="595" mass="63865">MREFSVPATATVAVEENLTDMVWANAERFATAVSFRRRVDGTWLDVTAKEFLTEVVAAAKGLIAAGLEQGDRIGLLSKTRYEWTLLDYAIWAAGLVSVPIYETSSAQQMDWILSDSGAKAVIVETSAHRSTLDGVRGNLPELAHVWQIEGGAVELLTEAGKDVPDSAVQERRTALKADDLATIIYTSGTTGRPKGCELTHRNLLAEIRADIAAFPELLQAGNSLLAFLPLAHVLARVLAVCSVYTRTTVGHTADVKNLVADLGTFRPTFVVSVPRVFEKVYNGAKQKAHAEGKGKIFDIAEATAVAYSEALDHGGAGLGLKLKHALFDKLVYVKLRNALGGRCKAAVSGGAPLGARLAHFFRGVGVTVYEGYGLTETSAAACVNTKEASRIGSVGKPVGGTSVRIGEDGEVLIKGDIVFGRYWRNEAATEESVREGWFHTGDLGELDEQGFLSITGRKKEIIVTAGGKNVAPAVLEDRLRSHPLISQCMVVGDRQPFIAALVTIDPEFFPAWKQQHGKSAEASVSDLIEDADLRGEVEAAVAEANQAVSNAEAIKKFRILPVDFTEAGGELTPSLKLRRNVVNETYATEISGMYS</sequence>
<dbReference type="GO" id="GO:0004467">
    <property type="term" value="F:long-chain fatty acid-CoA ligase activity"/>
    <property type="evidence" value="ECO:0007669"/>
    <property type="project" value="UniProtKB-EC"/>
</dbReference>
<comment type="similarity">
    <text evidence="1">Belongs to the ATP-dependent AMP-binding enzyme family.</text>
</comment>
<dbReference type="Pfam" id="PF00501">
    <property type="entry name" value="AMP-binding"/>
    <property type="match status" value="1"/>
</dbReference>
<dbReference type="Gene3D" id="3.40.50.12780">
    <property type="entry name" value="N-terminal domain of ligase-like"/>
    <property type="match status" value="1"/>
</dbReference>
<keyword evidence="4" id="KW-0443">Lipid metabolism</keyword>
<name>A0ABS5AB02_9PSEU</name>
<evidence type="ECO:0000256" key="2">
    <source>
        <dbReference type="ARBA" id="ARBA00022598"/>
    </source>
</evidence>
<dbReference type="SUPFAM" id="SSF56801">
    <property type="entry name" value="Acetyl-CoA synthetase-like"/>
    <property type="match status" value="1"/>
</dbReference>
<organism evidence="7 8">
    <name type="scientific">Crossiella equi</name>
    <dbReference type="NCBI Taxonomy" id="130796"/>
    <lineage>
        <taxon>Bacteria</taxon>
        <taxon>Bacillati</taxon>
        <taxon>Actinomycetota</taxon>
        <taxon>Actinomycetes</taxon>
        <taxon>Pseudonocardiales</taxon>
        <taxon>Pseudonocardiaceae</taxon>
        <taxon>Crossiella</taxon>
    </lineage>
</organism>
<evidence type="ECO:0000256" key="1">
    <source>
        <dbReference type="ARBA" id="ARBA00006432"/>
    </source>
</evidence>
<evidence type="ECO:0000256" key="3">
    <source>
        <dbReference type="ARBA" id="ARBA00022832"/>
    </source>
</evidence>
<dbReference type="PROSITE" id="PS00455">
    <property type="entry name" value="AMP_BINDING"/>
    <property type="match status" value="1"/>
</dbReference>
<dbReference type="RefSeq" id="WP_086780799.1">
    <property type="nucleotide sequence ID" value="NZ_JAGIOO010000001.1"/>
</dbReference>
<dbReference type="PANTHER" id="PTHR43272">
    <property type="entry name" value="LONG-CHAIN-FATTY-ACID--COA LIGASE"/>
    <property type="match status" value="1"/>
</dbReference>
<dbReference type="PANTHER" id="PTHR43272:SF32">
    <property type="entry name" value="AMP-DEPENDENT SYNTHETASE_LIGASE DOMAIN-CONTAINING PROTEIN"/>
    <property type="match status" value="1"/>
</dbReference>
<dbReference type="EMBL" id="JAGIOO010000001">
    <property type="protein sequence ID" value="MBP2473761.1"/>
    <property type="molecule type" value="Genomic_DNA"/>
</dbReference>
<dbReference type="InterPro" id="IPR042099">
    <property type="entry name" value="ANL_N_sf"/>
</dbReference>